<gene>
    <name evidence="1" type="ORF">RUMCAL_03157</name>
</gene>
<dbReference type="AlphaFoldDB" id="U2JPF5"/>
<accession>U2JPF5</accession>
<proteinExistence type="predicted"/>
<dbReference type="PATRIC" id="fig|411473.3.peg.2643"/>
<name>U2JPF5_9FIRM</name>
<evidence type="ECO:0000313" key="1">
    <source>
        <dbReference type="EMBL" id="ERJ88131.1"/>
    </source>
</evidence>
<protein>
    <submittedName>
        <fullName evidence="1">Uncharacterized protein</fullName>
    </submittedName>
</protein>
<keyword evidence="2" id="KW-1185">Reference proteome</keyword>
<dbReference type="RefSeq" id="WP_021681385.1">
    <property type="nucleotide sequence ID" value="NZ_KI260345.1"/>
</dbReference>
<evidence type="ECO:0000313" key="2">
    <source>
        <dbReference type="Proteomes" id="UP000016662"/>
    </source>
</evidence>
<dbReference type="Proteomes" id="UP000016662">
    <property type="component" value="Unassembled WGS sequence"/>
</dbReference>
<sequence>MSNYQYPWEEIFQDCADLITVQIRDGKNVPETFPQLYQLFEKWYTEREKKVPEQRHFIRKMREELGVESGKKKIQPYLYAFVGKYDKMSLELLAEGTALSMVSNASWLFVRLRSKISSTTDKKNTHFYYLSRKLKEKFPQDILFLSFDVDTLVILCKNEESKNRVQSHFHSIEEEQSV</sequence>
<dbReference type="HOGENOM" id="CLU_1509524_0_0_9"/>
<reference evidence="1 2" key="1">
    <citation type="submission" date="2013-07" db="EMBL/GenBank/DDBJ databases">
        <authorList>
            <person name="Weinstock G."/>
            <person name="Sodergren E."/>
            <person name="Wylie T."/>
            <person name="Fulton L."/>
            <person name="Fulton R."/>
            <person name="Fronick C."/>
            <person name="O'Laughlin M."/>
            <person name="Godfrey J."/>
            <person name="Miner T."/>
            <person name="Herter B."/>
            <person name="Appelbaum E."/>
            <person name="Cordes M."/>
            <person name="Lek S."/>
            <person name="Wollam A."/>
            <person name="Pepin K.H."/>
            <person name="Palsikar V.B."/>
            <person name="Mitreva M."/>
            <person name="Wilson R.K."/>
        </authorList>
    </citation>
    <scope>NUCLEOTIDE SEQUENCE [LARGE SCALE GENOMIC DNA]</scope>
    <source>
        <strain evidence="1 2">ATCC 27760</strain>
    </source>
</reference>
<dbReference type="EMBL" id="AWVF01000415">
    <property type="protein sequence ID" value="ERJ88131.1"/>
    <property type="molecule type" value="Genomic_DNA"/>
</dbReference>
<comment type="caution">
    <text evidence="1">The sequence shown here is derived from an EMBL/GenBank/DDBJ whole genome shotgun (WGS) entry which is preliminary data.</text>
</comment>
<organism evidence="1 2">
    <name type="scientific">Ruminococcus callidus ATCC 27760</name>
    <dbReference type="NCBI Taxonomy" id="411473"/>
    <lineage>
        <taxon>Bacteria</taxon>
        <taxon>Bacillati</taxon>
        <taxon>Bacillota</taxon>
        <taxon>Clostridia</taxon>
        <taxon>Eubacteriales</taxon>
        <taxon>Oscillospiraceae</taxon>
        <taxon>Ruminococcus</taxon>
    </lineage>
</organism>